<dbReference type="EMBL" id="KZ857415">
    <property type="protein sequence ID" value="RDX47947.1"/>
    <property type="molecule type" value="Genomic_DNA"/>
</dbReference>
<feature type="non-terminal residue" evidence="2">
    <location>
        <position position="1"/>
    </location>
</feature>
<accession>A0A371D5Z4</accession>
<dbReference type="InterPro" id="IPR040521">
    <property type="entry name" value="KDZ"/>
</dbReference>
<evidence type="ECO:0000259" key="1">
    <source>
        <dbReference type="Pfam" id="PF18803"/>
    </source>
</evidence>
<proteinExistence type="predicted"/>
<organism evidence="2 3">
    <name type="scientific">Lentinus brumalis</name>
    <dbReference type="NCBI Taxonomy" id="2498619"/>
    <lineage>
        <taxon>Eukaryota</taxon>
        <taxon>Fungi</taxon>
        <taxon>Dikarya</taxon>
        <taxon>Basidiomycota</taxon>
        <taxon>Agaricomycotina</taxon>
        <taxon>Agaricomycetes</taxon>
        <taxon>Polyporales</taxon>
        <taxon>Polyporaceae</taxon>
        <taxon>Lentinus</taxon>
    </lineage>
</organism>
<name>A0A371D5Z4_9APHY</name>
<keyword evidence="3" id="KW-1185">Reference proteome</keyword>
<dbReference type="InterPro" id="IPR041457">
    <property type="entry name" value="CxC2_KDZ-assoc"/>
</dbReference>
<sequence>RCFDCYHAPIVCEACIVKEHGRTPFHRVEAWLPERRFWQRRSLGDMSNFAIKLGHGGEACDCGGNQRKLTITHEHGINDFLVHFCACPAPLIALEEPLQLLSFGLFPGTWSHPQAAFTINGLRDFHLLSLQAQMSVHDYVKYLQRSTDNVIPDDVPERARELNNTMREFMFLRTTRRAGVEPLKELEPRSVAINCPACPQPDMNMDPNWRSRPDDQSHLDMHFNTVDGNFQASLKNKNFDDSDYSLTNGAAYFVEQNDFKEFKSKVKPPKKEDTTCQRFGAMGYSRFGGRVSGTVGLSCARHMFMLPCGSVDLDRGEAFCWVDYCMCSGLQRWLCLKRMSNGYDINCQYRKKFCTRIEDIQRRFPHLSTIRVQLFPWTLPAIGKFHAPAHTASCRCKYSYNYLPGVGMTDGEAAERIWAILNHLAARTKEMSPGHRHDIMNDFYSDMNIRRLHAIGEHSLLWRRYLRAVAHRDQAKEHLAELEESIPEQHVEDWRDEEKQWQERVFHIQEDINFESPYELRQDNVLSDKELLLKVTRERGLNGQTVASIIGVVQRGVSLQMEREDLLDALDGADEPEANSDLAMRCQQYHTEVLRWDTLRETYFTPVIPGSSSTVDTPPITVDTLPATFPWRSVAEDTGLETRGLPPRRHNKKQCGSWNDVFEDTITLPSSYHPLVLQQALMRQLVNVEMDFRRPEAERALEDVKTGIIAREVFKLQKKKAPGKTMTLKTQSAIGKVNEEIRAAANMYRRHWVSLRALGMPQEDPHLRPLLDTDLEHFDISLERDLGKSKRAASWLWENFSFVDSEQDPRYQTFYNDARKVHWFRSSAQYARWKEEVEILLEEMRRTIRFFVFWERWWLARSEAKEAAGERGEAAYDRRQAYRYTRLFDRAKETFKTVVDAVST</sequence>
<dbReference type="Pfam" id="PF18803">
    <property type="entry name" value="CxC2"/>
    <property type="match status" value="1"/>
</dbReference>
<feature type="domain" description="CxC2-like cysteine cluster KDZ transposase-associated" evidence="1">
    <location>
        <begin position="50"/>
        <end position="150"/>
    </location>
</feature>
<reference evidence="2 3" key="1">
    <citation type="journal article" date="2018" name="Biotechnol. Biofuels">
        <title>Integrative visual omics of the white-rot fungus Polyporus brumalis exposes the biotechnological potential of its oxidative enzymes for delignifying raw plant biomass.</title>
        <authorList>
            <person name="Miyauchi S."/>
            <person name="Rancon A."/>
            <person name="Drula E."/>
            <person name="Hage H."/>
            <person name="Chaduli D."/>
            <person name="Favel A."/>
            <person name="Grisel S."/>
            <person name="Henrissat B."/>
            <person name="Herpoel-Gimbert I."/>
            <person name="Ruiz-Duenas F.J."/>
            <person name="Chevret D."/>
            <person name="Hainaut M."/>
            <person name="Lin J."/>
            <person name="Wang M."/>
            <person name="Pangilinan J."/>
            <person name="Lipzen A."/>
            <person name="Lesage-Meessen L."/>
            <person name="Navarro D."/>
            <person name="Riley R."/>
            <person name="Grigoriev I.V."/>
            <person name="Zhou S."/>
            <person name="Raouche S."/>
            <person name="Rosso M.N."/>
        </authorList>
    </citation>
    <scope>NUCLEOTIDE SEQUENCE [LARGE SCALE GENOMIC DNA]</scope>
    <source>
        <strain evidence="2 3">BRFM 1820</strain>
    </source>
</reference>
<gene>
    <name evidence="2" type="ORF">OH76DRAFT_1353454</name>
</gene>
<dbReference type="Proteomes" id="UP000256964">
    <property type="component" value="Unassembled WGS sequence"/>
</dbReference>
<dbReference type="Pfam" id="PF18758">
    <property type="entry name" value="KDZ"/>
    <property type="match status" value="1"/>
</dbReference>
<dbReference type="AlphaFoldDB" id="A0A371D5Z4"/>
<protein>
    <recommendedName>
        <fullName evidence="1">CxC2-like cysteine cluster KDZ transposase-associated domain-containing protein</fullName>
    </recommendedName>
</protein>
<dbReference type="PANTHER" id="PTHR33096">
    <property type="entry name" value="CXC2 DOMAIN-CONTAINING PROTEIN"/>
    <property type="match status" value="1"/>
</dbReference>
<dbReference type="OrthoDB" id="2742161at2759"/>
<evidence type="ECO:0000313" key="3">
    <source>
        <dbReference type="Proteomes" id="UP000256964"/>
    </source>
</evidence>
<evidence type="ECO:0000313" key="2">
    <source>
        <dbReference type="EMBL" id="RDX47947.1"/>
    </source>
</evidence>
<dbReference type="PANTHER" id="PTHR33096:SF1">
    <property type="entry name" value="CXC1-LIKE CYSTEINE CLUSTER ASSOCIATED WITH KDZ TRANSPOSASES DOMAIN-CONTAINING PROTEIN"/>
    <property type="match status" value="1"/>
</dbReference>